<protein>
    <submittedName>
        <fullName evidence="5">TonB-linked outer membrane protein, SusC/RagA family</fullName>
    </submittedName>
</protein>
<keyword evidence="1" id="KW-0813">Transport</keyword>
<name>A0A1G7BKU9_NIADE</name>
<dbReference type="NCBIfam" id="TIGR04057">
    <property type="entry name" value="SusC_RagA_signa"/>
    <property type="match status" value="1"/>
</dbReference>
<dbReference type="STRING" id="1285928.SAMN04487894_13022"/>
<dbReference type="NCBIfam" id="TIGR04056">
    <property type="entry name" value="OMP_RagA_SusC"/>
    <property type="match status" value="1"/>
</dbReference>
<dbReference type="Pfam" id="PF07715">
    <property type="entry name" value="Plug"/>
    <property type="match status" value="1"/>
</dbReference>
<keyword evidence="2" id="KW-0472">Membrane</keyword>
<dbReference type="GO" id="GO:0019867">
    <property type="term" value="C:outer membrane"/>
    <property type="evidence" value="ECO:0007669"/>
    <property type="project" value="InterPro"/>
</dbReference>
<dbReference type="Pfam" id="PF13715">
    <property type="entry name" value="CarbopepD_reg_2"/>
    <property type="match status" value="1"/>
</dbReference>
<evidence type="ECO:0000259" key="4">
    <source>
        <dbReference type="SMART" id="SM00965"/>
    </source>
</evidence>
<dbReference type="EMBL" id="FMZO01000030">
    <property type="protein sequence ID" value="SDE27076.1"/>
    <property type="molecule type" value="Genomic_DNA"/>
</dbReference>
<dbReference type="InterPro" id="IPR008969">
    <property type="entry name" value="CarboxyPept-like_regulatory"/>
</dbReference>
<dbReference type="SUPFAM" id="SSF49464">
    <property type="entry name" value="Carboxypeptidase regulatory domain-like"/>
    <property type="match status" value="1"/>
</dbReference>
<feature type="domain" description="Secretin/TonB short N-terminal" evidence="4">
    <location>
        <begin position="82"/>
        <end position="133"/>
    </location>
</feature>
<gene>
    <name evidence="5" type="ORF">SAMN04487894_13022</name>
</gene>
<dbReference type="FunFam" id="2.170.130.10:FF:000003">
    <property type="entry name" value="SusC/RagA family TonB-linked outer membrane protein"/>
    <property type="match status" value="1"/>
</dbReference>
<evidence type="ECO:0000256" key="1">
    <source>
        <dbReference type="ARBA" id="ARBA00022448"/>
    </source>
</evidence>
<dbReference type="Pfam" id="PF07660">
    <property type="entry name" value="STN"/>
    <property type="match status" value="1"/>
</dbReference>
<dbReference type="Proteomes" id="UP000198757">
    <property type="component" value="Unassembled WGS sequence"/>
</dbReference>
<accession>A0A1G7BKU9</accession>
<evidence type="ECO:0000313" key="6">
    <source>
        <dbReference type="Proteomes" id="UP000198757"/>
    </source>
</evidence>
<dbReference type="InterPro" id="IPR012910">
    <property type="entry name" value="Plug_dom"/>
</dbReference>
<proteinExistence type="predicted"/>
<dbReference type="SUPFAM" id="SSF56935">
    <property type="entry name" value="Porins"/>
    <property type="match status" value="1"/>
</dbReference>
<keyword evidence="3" id="KW-0998">Cell outer membrane</keyword>
<reference evidence="6" key="1">
    <citation type="submission" date="2016-10" db="EMBL/GenBank/DDBJ databases">
        <authorList>
            <person name="Varghese N."/>
            <person name="Submissions S."/>
        </authorList>
    </citation>
    <scope>NUCLEOTIDE SEQUENCE [LARGE SCALE GENOMIC DNA]</scope>
    <source>
        <strain evidence="6">DSM 25811 / CCM 8410 / LMG 26954 / E90</strain>
    </source>
</reference>
<dbReference type="InterPro" id="IPR023997">
    <property type="entry name" value="TonB-dep_OMP_SusC/RagA_CS"/>
</dbReference>
<dbReference type="SMART" id="SM00965">
    <property type="entry name" value="STN"/>
    <property type="match status" value="1"/>
</dbReference>
<keyword evidence="6" id="KW-1185">Reference proteome</keyword>
<sequence length="1184" mass="131036">MSCRLTGSKLYKSMILIAMSKGFAWCRPKLSKILLIMKLTVCFLLIGILHAGAKSNAQRVTINGRNLKVQKIFEDIKTQTEYSFVYDEALIKRAVPVSISVKNMPLEAALNECFRDQPFGYEIKHRVIVLKERPLPPPVKQVTVPDIPVAPVNITATGTVRNNTGEPLAGATVALKGTERTAVTDHAGAFSITLPDAGGTLVISYVNYTTVEVVITAAAKFPLEVTLQLEIKDNEEVVTVAYGQQKKTEVVGAVTSVKPGDLKIPSSNLTQALAGRIAGMIAFQSSGEPGADNADFFIRGVSTFGYRNGPLILIDNIEASATDLARLQVDDIASFSIMKDATATALYGAKGANGVILIKTKEGKMGKVNVTARIENKLSQSTRNVKLADPVTYMELANEANLTRNPLNGYRYDRSKIEQTRAGGDPMVYPATDWQNMLLKDHSFNQSANLSLSGGGGVARYYVSGAMSVDNGILKVDRKSNFNSNPKLKTYSIRSNINIDLGKTTELQTRVSGSFDDYTGPIDGGNKVFANIMQTNPVLFPAYYNNTEKTSYIKHIMFGNYGNGKYNNPYADLQRGYRQSGSSVINAQVQLNQNLGFLTKGLTARGLVSIQRTSASAIIRSYNPFYYTLSNYDYVTKTYDLYPINAEATTGVVPPVGTEFLTGSNASKSVASEFYSEVAVDYRRVLKERHSLSGTLVGIAKSSLTAGESSDLILSLPYRNLGVSGRATYVYDARYAAEFNFGYNGSERFHASRRWGFFPSAGIAYTVSNEKFWEGGLKDWVSKLKLRATYGLVGNDAIGSIQDRFFYLSDVNMNSTDRRAVFGMPGDFPINGIEVNRYANNDITWEIAKKTNLGFEMTLLRKLNIEADVYEDQRRNILMTRASIPSTMGLDPDAIPRANVGKASSRGIDLSMDMNFNPAKYWWLKGMANFTYAASRYERYEEPVYISLVDGRTIELDHLTHVGKSLSQQWGFIAERLFVDDKDAANAPLQSFGPYGAGDIKYRDINKDGQITDLDKVPIGFPTVPEIVYGFGISAGYRNFDFSIFFQGLARRSFWIDASATSPFVDDQRLLLQAYADDHWSEDNKNLYALWPRLSPTVNANNVQKSTWFMRDGALLRIKQAEIGFTLPPGIMNRLHLANARIYLNSNNIFTFSRFKIWDIEMGGNGLAYPIQRISNLGLNLSFK</sequence>
<dbReference type="InterPro" id="IPR011662">
    <property type="entry name" value="Secretin/TonB_short_N"/>
</dbReference>
<evidence type="ECO:0000256" key="3">
    <source>
        <dbReference type="ARBA" id="ARBA00023237"/>
    </source>
</evidence>
<dbReference type="InterPro" id="IPR023996">
    <property type="entry name" value="TonB-dep_OMP_SusC/RagA"/>
</dbReference>
<dbReference type="InterPro" id="IPR037066">
    <property type="entry name" value="Plug_dom_sf"/>
</dbReference>
<dbReference type="AlphaFoldDB" id="A0A1G7BKU9"/>
<dbReference type="Gene3D" id="2.170.130.10">
    <property type="entry name" value="TonB-dependent receptor, plug domain"/>
    <property type="match status" value="1"/>
</dbReference>
<evidence type="ECO:0000256" key="2">
    <source>
        <dbReference type="ARBA" id="ARBA00023136"/>
    </source>
</evidence>
<dbReference type="Gene3D" id="2.60.40.1120">
    <property type="entry name" value="Carboxypeptidase-like, regulatory domain"/>
    <property type="match status" value="1"/>
</dbReference>
<organism evidence="5 6">
    <name type="scientific">Niabella drilacis (strain DSM 25811 / CCM 8410 / CCUG 62505 / LMG 26954 / E90)</name>
    <dbReference type="NCBI Taxonomy" id="1285928"/>
    <lineage>
        <taxon>Bacteria</taxon>
        <taxon>Pseudomonadati</taxon>
        <taxon>Bacteroidota</taxon>
        <taxon>Chitinophagia</taxon>
        <taxon>Chitinophagales</taxon>
        <taxon>Chitinophagaceae</taxon>
        <taxon>Niabella</taxon>
    </lineage>
</organism>
<evidence type="ECO:0000313" key="5">
    <source>
        <dbReference type="EMBL" id="SDE27076.1"/>
    </source>
</evidence>